<sequence>MKYQARKKALILLADGTIFYGKSVGDKDGTAFGEVCFNTGMTGYQEIFTDPSYYGQLMVTTNAHIGNYGTNEDEVESESIKIAGLICRNFSYDYSRPAADASLQEFLDKNNLFAISDVDTRALVSYIRDHGAMNAVISTDVENVEGLKKQLAEVPSMEGLELASKVSAKKPYFFGDENATYKIAALDIGIKKNILRNLAKRDAYIKVFPYNASFLDMAAWNPDGYFISNGPGDPEPLTDAIETAKKMIATDKPVFGICLGHQVIALANGISTYKMHNGHRGINHPIINLLTGKGEITSQNHGFAINREETEANPDIEITHVHLNDQTVAGIRMKDKNVFSVQYHPEASPGPHDAEYLFDQFFEMIKSVDTVSVS</sequence>
<comment type="catalytic activity">
    <reaction evidence="8">
        <text>L-glutamine + H2O = L-glutamate + NH4(+)</text>
        <dbReference type="Rhea" id="RHEA:15889"/>
        <dbReference type="ChEBI" id="CHEBI:15377"/>
        <dbReference type="ChEBI" id="CHEBI:28938"/>
        <dbReference type="ChEBI" id="CHEBI:29985"/>
        <dbReference type="ChEBI" id="CHEBI:58359"/>
    </reaction>
</comment>
<evidence type="ECO:0000313" key="11">
    <source>
        <dbReference type="Proteomes" id="UP000707206"/>
    </source>
</evidence>
<dbReference type="InterPro" id="IPR050472">
    <property type="entry name" value="Anth_synth/Amidotransfase"/>
</dbReference>
<feature type="domain" description="Carbamoyl-phosphate synthase small subunit N-terminal" evidence="9">
    <location>
        <begin position="7"/>
        <end position="138"/>
    </location>
</feature>
<dbReference type="CDD" id="cd01744">
    <property type="entry name" value="GATase1_CPSase"/>
    <property type="match status" value="1"/>
</dbReference>
<feature type="binding site" evidence="8">
    <location>
        <position position="303"/>
    </location>
    <ligand>
        <name>L-glutamine</name>
        <dbReference type="ChEBI" id="CHEBI:58359"/>
    </ligand>
</feature>
<dbReference type="EMBL" id="VIKU02000001">
    <property type="protein sequence ID" value="NHF58210.1"/>
    <property type="molecule type" value="Genomic_DNA"/>
</dbReference>
<proteinExistence type="inferred from homology"/>
<feature type="binding site" evidence="8">
    <location>
        <position position="232"/>
    </location>
    <ligand>
        <name>L-glutamine</name>
        <dbReference type="ChEBI" id="CHEBI:58359"/>
    </ligand>
</feature>
<dbReference type="GO" id="GO:0004088">
    <property type="term" value="F:carbamoyl-phosphate synthase (glutamine-hydrolyzing) activity"/>
    <property type="evidence" value="ECO:0007669"/>
    <property type="project" value="UniProtKB-UniRule"/>
</dbReference>
<feature type="binding site" evidence="8">
    <location>
        <position position="259"/>
    </location>
    <ligand>
        <name>L-glutamine</name>
        <dbReference type="ChEBI" id="CHEBI:58359"/>
    </ligand>
</feature>
<feature type="active site" evidence="8">
    <location>
        <position position="346"/>
    </location>
</feature>
<feature type="binding site" evidence="8">
    <location>
        <position position="52"/>
    </location>
    <ligand>
        <name>L-glutamine</name>
        <dbReference type="ChEBI" id="CHEBI:58359"/>
    </ligand>
</feature>
<dbReference type="NCBIfam" id="TIGR01368">
    <property type="entry name" value="CPSaseIIsmall"/>
    <property type="match status" value="1"/>
</dbReference>
<dbReference type="InterPro" id="IPR006274">
    <property type="entry name" value="CarbamoylP_synth_ssu"/>
</dbReference>
<dbReference type="AlphaFoldDB" id="A0A967AS50"/>
<dbReference type="NCBIfam" id="NF009475">
    <property type="entry name" value="PRK12838.1"/>
    <property type="match status" value="1"/>
</dbReference>
<feature type="binding site" evidence="8">
    <location>
        <position position="262"/>
    </location>
    <ligand>
        <name>L-glutamine</name>
        <dbReference type="ChEBI" id="CHEBI:58359"/>
    </ligand>
</feature>
<feature type="active site" description="Nucleophile" evidence="8">
    <location>
        <position position="258"/>
    </location>
</feature>
<dbReference type="InterPro" id="IPR029062">
    <property type="entry name" value="Class_I_gatase-like"/>
</dbReference>
<comment type="caution">
    <text evidence="10">The sequence shown here is derived from an EMBL/GenBank/DDBJ whole genome shotgun (WGS) entry which is preliminary data.</text>
</comment>
<evidence type="ECO:0000256" key="3">
    <source>
        <dbReference type="ARBA" id="ARBA00022598"/>
    </source>
</evidence>
<dbReference type="Proteomes" id="UP000707206">
    <property type="component" value="Unassembled WGS sequence"/>
</dbReference>
<dbReference type="PRINTS" id="PR00097">
    <property type="entry name" value="ANTSNTHASEII"/>
</dbReference>
<comment type="catalytic activity">
    <reaction evidence="7 8">
        <text>hydrogencarbonate + L-glutamine + 2 ATP + H2O = carbamoyl phosphate + L-glutamate + 2 ADP + phosphate + 2 H(+)</text>
        <dbReference type="Rhea" id="RHEA:18633"/>
        <dbReference type="ChEBI" id="CHEBI:15377"/>
        <dbReference type="ChEBI" id="CHEBI:15378"/>
        <dbReference type="ChEBI" id="CHEBI:17544"/>
        <dbReference type="ChEBI" id="CHEBI:29985"/>
        <dbReference type="ChEBI" id="CHEBI:30616"/>
        <dbReference type="ChEBI" id="CHEBI:43474"/>
        <dbReference type="ChEBI" id="CHEBI:58228"/>
        <dbReference type="ChEBI" id="CHEBI:58359"/>
        <dbReference type="ChEBI" id="CHEBI:456216"/>
        <dbReference type="EC" id="6.3.5.5"/>
    </reaction>
</comment>
<keyword evidence="4 8" id="KW-0547">Nucleotide-binding</keyword>
<reference evidence="10" key="1">
    <citation type="submission" date="2019-07" db="EMBL/GenBank/DDBJ databases">
        <authorList>
            <person name="De-Chao Zhang Q."/>
        </authorList>
    </citation>
    <scope>NUCLEOTIDE SEQUENCE</scope>
    <source>
        <strain evidence="10">TP-CH-4</strain>
    </source>
</reference>
<evidence type="ECO:0000256" key="7">
    <source>
        <dbReference type="ARBA" id="ARBA00048816"/>
    </source>
</evidence>
<dbReference type="SMART" id="SM01097">
    <property type="entry name" value="CPSase_sm_chain"/>
    <property type="match status" value="1"/>
</dbReference>
<keyword evidence="5 8" id="KW-0067">ATP-binding</keyword>
<comment type="function">
    <text evidence="8">Small subunit of the glutamine-dependent carbamoyl phosphate synthetase (CPSase). CPSase catalyzes the formation of carbamoyl phosphate from the ammonia moiety of glutamine, carbonate, and phosphate donated by ATP, constituting the first step of 2 biosynthetic pathways, one leading to arginine and/or urea and the other to pyrimidine nucleotides. The small subunit (glutamine amidotransferase) binds and cleaves glutamine to supply the large subunit with the substrate ammonia.</text>
</comment>
<dbReference type="GO" id="GO:0006207">
    <property type="term" value="P:'de novo' pyrimidine nucleobase biosynthetic process"/>
    <property type="evidence" value="ECO:0007669"/>
    <property type="project" value="InterPro"/>
</dbReference>
<keyword evidence="3 8" id="KW-0436">Ligase</keyword>
<dbReference type="InterPro" id="IPR036480">
    <property type="entry name" value="CarbP_synth_ssu_N_sf"/>
</dbReference>
<evidence type="ECO:0000313" key="10">
    <source>
        <dbReference type="EMBL" id="NHF58210.1"/>
    </source>
</evidence>
<comment type="subunit">
    <text evidence="8">Composed of two chains; the small (or glutamine) chain promotes the hydrolysis of glutamine to ammonia, which is used by the large (or ammonia) chain to synthesize carbamoyl phosphate. Tetramer of heterodimers (alpha,beta)4.</text>
</comment>
<dbReference type="SUPFAM" id="SSF52021">
    <property type="entry name" value="Carbamoyl phosphate synthetase, small subunit N-terminal domain"/>
    <property type="match status" value="1"/>
</dbReference>
<reference evidence="10" key="2">
    <citation type="submission" date="2020-03" db="EMBL/GenBank/DDBJ databases">
        <title>Flavobacteriaceae bacterium strain TP-CH-4, a member of the family Flavobacteriaceae isolated from a deep-sea seamount.</title>
        <authorList>
            <person name="Zhang D.-C."/>
        </authorList>
    </citation>
    <scope>NUCLEOTIDE SEQUENCE</scope>
    <source>
        <strain evidence="10">TP-CH-4</strain>
    </source>
</reference>
<comment type="pathway">
    <text evidence="8">Pyrimidine metabolism; UMP biosynthesis via de novo pathway; (S)-dihydroorotate from bicarbonate: step 1/3.</text>
</comment>
<dbReference type="GO" id="GO:0044205">
    <property type="term" value="P:'de novo' UMP biosynthetic process"/>
    <property type="evidence" value="ECO:0007669"/>
    <property type="project" value="UniProtKB-UniRule"/>
</dbReference>
<dbReference type="HAMAP" id="MF_01209">
    <property type="entry name" value="CPSase_S_chain"/>
    <property type="match status" value="1"/>
</dbReference>
<comment type="similarity">
    <text evidence="2 8">Belongs to the CarA family.</text>
</comment>
<protein>
    <recommendedName>
        <fullName evidence="8">Carbamoyl phosphate synthase small chain</fullName>
        <ecNumber evidence="8">6.3.5.5</ecNumber>
    </recommendedName>
    <alternativeName>
        <fullName evidence="8">Carbamoyl phosphate synthetase glutamine chain</fullName>
    </alternativeName>
</protein>
<feature type="binding site" evidence="8">
    <location>
        <position position="230"/>
    </location>
    <ligand>
        <name>L-glutamine</name>
        <dbReference type="ChEBI" id="CHEBI:58359"/>
    </ligand>
</feature>
<feature type="binding site" evidence="8">
    <location>
        <position position="300"/>
    </location>
    <ligand>
        <name>L-glutamine</name>
        <dbReference type="ChEBI" id="CHEBI:58359"/>
    </ligand>
</feature>
<keyword evidence="8" id="KW-0665">Pyrimidine biosynthesis</keyword>
<name>A0A967AS50_9FLAO</name>
<comment type="pathway">
    <text evidence="1 8">Amino-acid biosynthesis; L-arginine biosynthesis; carbamoyl phosphate from bicarbonate: step 1/1.</text>
</comment>
<keyword evidence="11" id="KW-1185">Reference proteome</keyword>
<dbReference type="PANTHER" id="PTHR43418:SF7">
    <property type="entry name" value="CARBAMOYL-PHOSPHATE SYNTHASE SMALL CHAIN"/>
    <property type="match status" value="1"/>
</dbReference>
<dbReference type="Gene3D" id="3.50.30.20">
    <property type="entry name" value="Carbamoyl-phosphate synthase small subunit, N-terminal domain"/>
    <property type="match status" value="1"/>
</dbReference>
<evidence type="ECO:0000259" key="9">
    <source>
        <dbReference type="SMART" id="SM01097"/>
    </source>
</evidence>
<gene>
    <name evidence="8 10" type="primary">carA</name>
    <name evidence="10" type="ORF">FK220_002575</name>
</gene>
<dbReference type="PANTHER" id="PTHR43418">
    <property type="entry name" value="MULTIFUNCTIONAL TRYPTOPHAN BIOSYNTHESIS PROTEIN-RELATED"/>
    <property type="match status" value="1"/>
</dbReference>
<dbReference type="EC" id="6.3.5.5" evidence="8"/>
<evidence type="ECO:0000256" key="6">
    <source>
        <dbReference type="ARBA" id="ARBA00022962"/>
    </source>
</evidence>
<feature type="binding site" evidence="8">
    <location>
        <position position="302"/>
    </location>
    <ligand>
        <name>L-glutamine</name>
        <dbReference type="ChEBI" id="CHEBI:58359"/>
    </ligand>
</feature>
<keyword evidence="8" id="KW-0055">Arginine biosynthesis</keyword>
<feature type="active site" evidence="8">
    <location>
        <position position="344"/>
    </location>
</feature>
<dbReference type="InterPro" id="IPR002474">
    <property type="entry name" value="CarbamoylP_synth_ssu_N"/>
</dbReference>
<dbReference type="InterPro" id="IPR035686">
    <property type="entry name" value="CPSase_GATase1"/>
</dbReference>
<dbReference type="GO" id="GO:0006541">
    <property type="term" value="P:glutamine metabolic process"/>
    <property type="evidence" value="ECO:0007669"/>
    <property type="project" value="InterPro"/>
</dbReference>
<organism evidence="10 11">
    <name type="scientific">Pelagihabitans pacificus</name>
    <dbReference type="NCBI Taxonomy" id="2696054"/>
    <lineage>
        <taxon>Bacteria</taxon>
        <taxon>Pseudomonadati</taxon>
        <taxon>Bacteroidota</taxon>
        <taxon>Flavobacteriia</taxon>
        <taxon>Flavobacteriales</taxon>
        <taxon>Flavobacteriaceae</taxon>
        <taxon>Pelagihabitans</taxon>
    </lineage>
</organism>
<evidence type="ECO:0000256" key="4">
    <source>
        <dbReference type="ARBA" id="ARBA00022741"/>
    </source>
</evidence>
<dbReference type="GO" id="GO:0005524">
    <property type="term" value="F:ATP binding"/>
    <property type="evidence" value="ECO:0007669"/>
    <property type="project" value="UniProtKB-UniRule"/>
</dbReference>
<dbReference type="Pfam" id="PF00988">
    <property type="entry name" value="CPSase_sm_chain"/>
    <property type="match status" value="1"/>
</dbReference>
<dbReference type="SUPFAM" id="SSF52317">
    <property type="entry name" value="Class I glutamine amidotransferase-like"/>
    <property type="match status" value="1"/>
</dbReference>
<dbReference type="InterPro" id="IPR017926">
    <property type="entry name" value="GATASE"/>
</dbReference>
<keyword evidence="8" id="KW-0028">Amino-acid biosynthesis</keyword>
<evidence type="ECO:0000256" key="1">
    <source>
        <dbReference type="ARBA" id="ARBA00005077"/>
    </source>
</evidence>
<dbReference type="Pfam" id="PF00117">
    <property type="entry name" value="GATase"/>
    <property type="match status" value="1"/>
</dbReference>
<keyword evidence="6 8" id="KW-0315">Glutamine amidotransferase</keyword>
<accession>A0A967AS50</accession>
<feature type="region of interest" description="CPSase" evidence="8">
    <location>
        <begin position="1"/>
        <end position="181"/>
    </location>
</feature>
<evidence type="ECO:0000256" key="5">
    <source>
        <dbReference type="ARBA" id="ARBA00022840"/>
    </source>
</evidence>
<dbReference type="PRINTS" id="PR00099">
    <property type="entry name" value="CPSGATASE"/>
</dbReference>
<dbReference type="Gene3D" id="3.40.50.880">
    <property type="match status" value="1"/>
</dbReference>
<dbReference type="GO" id="GO:0006526">
    <property type="term" value="P:L-arginine biosynthetic process"/>
    <property type="evidence" value="ECO:0007669"/>
    <property type="project" value="UniProtKB-UniRule"/>
</dbReference>
<dbReference type="PRINTS" id="PR00096">
    <property type="entry name" value="GATASE"/>
</dbReference>
<evidence type="ECO:0000256" key="8">
    <source>
        <dbReference type="HAMAP-Rule" id="MF_01209"/>
    </source>
</evidence>
<dbReference type="PROSITE" id="PS51273">
    <property type="entry name" value="GATASE_TYPE_1"/>
    <property type="match status" value="1"/>
</dbReference>
<evidence type="ECO:0000256" key="2">
    <source>
        <dbReference type="ARBA" id="ARBA00007800"/>
    </source>
</evidence>
<dbReference type="RefSeq" id="WP_152572712.1">
    <property type="nucleotide sequence ID" value="NZ_VIKU02000001.1"/>
</dbReference>